<dbReference type="RefSeq" id="WP_263849173.1">
    <property type="nucleotide sequence ID" value="NZ_LCSL01000010.1"/>
</dbReference>
<protein>
    <submittedName>
        <fullName evidence="1">Uncharacterized protein</fullName>
    </submittedName>
</protein>
<accession>A0ABX2YB78</accession>
<organism evidence="1 2">
    <name type="scientific">Arcobacter porcinus</name>
    <dbReference type="NCBI Taxonomy" id="1935204"/>
    <lineage>
        <taxon>Bacteria</taxon>
        <taxon>Pseudomonadati</taxon>
        <taxon>Campylobacterota</taxon>
        <taxon>Epsilonproteobacteria</taxon>
        <taxon>Campylobacterales</taxon>
        <taxon>Arcobacteraceae</taxon>
        <taxon>Arcobacter</taxon>
    </lineage>
</organism>
<name>A0ABX2YB78_9BACT</name>
<proteinExistence type="predicted"/>
<comment type="caution">
    <text evidence="1">The sequence shown here is derived from an EMBL/GenBank/DDBJ whole genome shotgun (WGS) entry which is preliminary data.</text>
</comment>
<keyword evidence="2" id="KW-1185">Reference proteome</keyword>
<sequence length="43" mass="4594">MKIIKSAALDTIEATVIDVEASFTKGMPSFTIVGMVSTSINEF</sequence>
<evidence type="ECO:0000313" key="2">
    <source>
        <dbReference type="Proteomes" id="UP000093159"/>
    </source>
</evidence>
<reference evidence="1 2" key="1">
    <citation type="submission" date="2015-05" db="EMBL/GenBank/DDBJ databases">
        <authorList>
            <person name="Rovetto F."/>
            <person name="Cocolin L."/>
            <person name="Illeghems K."/>
            <person name="Van Nieuwerburgh F."/>
            <person name="Houf K."/>
        </authorList>
    </citation>
    <scope>NUCLEOTIDE SEQUENCE [LARGE SCALE GENOMIC DNA]</scope>
    <source>
        <strain evidence="1 2">117434</strain>
    </source>
</reference>
<dbReference type="EMBL" id="LDIR01000004">
    <property type="protein sequence ID" value="OCL90258.1"/>
    <property type="molecule type" value="Genomic_DNA"/>
</dbReference>
<dbReference type="Proteomes" id="UP000093159">
    <property type="component" value="Unassembled WGS sequence"/>
</dbReference>
<evidence type="ECO:0000313" key="1">
    <source>
        <dbReference type="EMBL" id="OCL90258.1"/>
    </source>
</evidence>
<gene>
    <name evidence="1" type="ORF">AAX28_01739</name>
</gene>